<keyword evidence="4 12" id="KW-0808">Transferase</keyword>
<reference evidence="12 13" key="1">
    <citation type="submission" date="2016-01" db="EMBL/GenBank/DDBJ databases">
        <title>Genome sequence of Oerskovia enterophila VJag, an agar and cellulose degrading bacterium.</title>
        <authorList>
            <person name="Poehlein A."/>
            <person name="Jag V."/>
            <person name="Bengelsdorf F."/>
            <person name="Duerre P."/>
            <person name="Daniel R."/>
        </authorList>
    </citation>
    <scope>NUCLEOTIDE SEQUENCE [LARGE SCALE GENOMIC DNA]</scope>
    <source>
        <strain evidence="12 13">VJag</strain>
    </source>
</reference>
<dbReference type="InterPro" id="IPR036890">
    <property type="entry name" value="HATPase_C_sf"/>
</dbReference>
<dbReference type="EC" id="2.7.13.3" evidence="2"/>
<organism evidence="12 13">
    <name type="scientific">Oerskovia enterophila</name>
    <dbReference type="NCBI Taxonomy" id="43678"/>
    <lineage>
        <taxon>Bacteria</taxon>
        <taxon>Bacillati</taxon>
        <taxon>Actinomycetota</taxon>
        <taxon>Actinomycetes</taxon>
        <taxon>Micrococcales</taxon>
        <taxon>Cellulomonadaceae</taxon>
        <taxon>Oerskovia</taxon>
    </lineage>
</organism>
<evidence type="ECO:0000256" key="8">
    <source>
        <dbReference type="ARBA" id="ARBA00023012"/>
    </source>
</evidence>
<dbReference type="RefSeq" id="WP_068707322.1">
    <property type="nucleotide sequence ID" value="NZ_LRIE01000052.1"/>
</dbReference>
<dbReference type="GO" id="GO:0000155">
    <property type="term" value="F:phosphorelay sensor kinase activity"/>
    <property type="evidence" value="ECO:0007669"/>
    <property type="project" value="InterPro"/>
</dbReference>
<gene>
    <name evidence="12" type="primary">liaS_6</name>
    <name evidence="12" type="ORF">OJAG_08670</name>
</gene>
<evidence type="ECO:0000313" key="12">
    <source>
        <dbReference type="EMBL" id="KZM36400.1"/>
    </source>
</evidence>
<feature type="domain" description="Signal transduction histidine kinase subgroup 3 dimerisation and phosphoacceptor" evidence="11">
    <location>
        <begin position="186"/>
        <end position="251"/>
    </location>
</feature>
<dbReference type="Pfam" id="PF02518">
    <property type="entry name" value="HATPase_c"/>
    <property type="match status" value="1"/>
</dbReference>
<accession>A0A163SGK2</accession>
<evidence type="ECO:0000259" key="10">
    <source>
        <dbReference type="Pfam" id="PF02518"/>
    </source>
</evidence>
<sequence length="408" mass="43535">MPTDTYVPRSAWGILWRLAVALGAGFLTFGLVLSDIPVEPTARQGLFVLLDLFLGVVAIVLMPFSRHAPLTIALILAALSGFSGFALGAVCIVLVSLATRRRWQEIAAAGIVWLASTLAFEALHPTLDLPWWGAVLVVLSVLVYGLLVAIGVSIGNRRDLLVSLRERAETAEREQAARLDQARTTERTRIAREMHDVLAHRISLVAMHSGALAYRTDLTREETSAAAAVIQDNAHLAMTELREVLGVLRETDVPAGVPERPQPTLDALPDLLDEVRGLGGGDADVGCEIAPATAERLPDLPEQTSRSAYRILQESLTNARKHAPAAPVRVEISGEPGEGLVLRVTNPLVTLCTVRMPDDGAASRTSGAPPSGLGLTGLAERARLTGGELRAAPDGAGSFVVRAWLPWT</sequence>
<evidence type="ECO:0000259" key="11">
    <source>
        <dbReference type="Pfam" id="PF07730"/>
    </source>
</evidence>
<evidence type="ECO:0000256" key="7">
    <source>
        <dbReference type="ARBA" id="ARBA00022840"/>
    </source>
</evidence>
<evidence type="ECO:0000256" key="5">
    <source>
        <dbReference type="ARBA" id="ARBA00022741"/>
    </source>
</evidence>
<dbReference type="EMBL" id="LRIE01000052">
    <property type="protein sequence ID" value="KZM36400.1"/>
    <property type="molecule type" value="Genomic_DNA"/>
</dbReference>
<dbReference type="CDD" id="cd16917">
    <property type="entry name" value="HATPase_UhpB-NarQ-NarX-like"/>
    <property type="match status" value="1"/>
</dbReference>
<feature type="transmembrane region" description="Helical" evidence="9">
    <location>
        <begin position="129"/>
        <end position="155"/>
    </location>
</feature>
<dbReference type="Proteomes" id="UP000076447">
    <property type="component" value="Unassembled WGS sequence"/>
</dbReference>
<comment type="catalytic activity">
    <reaction evidence="1">
        <text>ATP + protein L-histidine = ADP + protein N-phospho-L-histidine.</text>
        <dbReference type="EC" id="2.7.13.3"/>
    </reaction>
</comment>
<protein>
    <recommendedName>
        <fullName evidence="2">histidine kinase</fullName>
        <ecNumber evidence="2">2.7.13.3</ecNumber>
    </recommendedName>
</protein>
<feature type="domain" description="Histidine kinase/HSP90-like ATPase" evidence="10">
    <location>
        <begin position="306"/>
        <end position="406"/>
    </location>
</feature>
<keyword evidence="9" id="KW-0472">Membrane</keyword>
<name>A0A163SGK2_9CELL</name>
<feature type="transmembrane region" description="Helical" evidence="9">
    <location>
        <begin position="106"/>
        <end position="123"/>
    </location>
</feature>
<keyword evidence="5" id="KW-0547">Nucleotide-binding</keyword>
<dbReference type="STRING" id="43678.OJAG_08670"/>
<dbReference type="InterPro" id="IPR011712">
    <property type="entry name" value="Sig_transdc_His_kin_sub3_dim/P"/>
</dbReference>
<keyword evidence="9" id="KW-0812">Transmembrane</keyword>
<evidence type="ECO:0000256" key="2">
    <source>
        <dbReference type="ARBA" id="ARBA00012438"/>
    </source>
</evidence>
<dbReference type="GO" id="GO:0046983">
    <property type="term" value="F:protein dimerization activity"/>
    <property type="evidence" value="ECO:0007669"/>
    <property type="project" value="InterPro"/>
</dbReference>
<dbReference type="PANTHER" id="PTHR24421:SF10">
    <property type="entry name" value="NITRATE_NITRITE SENSOR PROTEIN NARQ"/>
    <property type="match status" value="1"/>
</dbReference>
<dbReference type="AlphaFoldDB" id="A0A163SGK2"/>
<dbReference type="GO" id="GO:0005524">
    <property type="term" value="F:ATP binding"/>
    <property type="evidence" value="ECO:0007669"/>
    <property type="project" value="UniProtKB-KW"/>
</dbReference>
<evidence type="ECO:0000256" key="4">
    <source>
        <dbReference type="ARBA" id="ARBA00022679"/>
    </source>
</evidence>
<dbReference type="PATRIC" id="fig|43678.3.peg.908"/>
<keyword evidence="7" id="KW-0067">ATP-binding</keyword>
<dbReference type="PANTHER" id="PTHR24421">
    <property type="entry name" value="NITRATE/NITRITE SENSOR PROTEIN NARX-RELATED"/>
    <property type="match status" value="1"/>
</dbReference>
<evidence type="ECO:0000313" key="13">
    <source>
        <dbReference type="Proteomes" id="UP000076447"/>
    </source>
</evidence>
<keyword evidence="9" id="KW-1133">Transmembrane helix</keyword>
<evidence type="ECO:0000256" key="6">
    <source>
        <dbReference type="ARBA" id="ARBA00022777"/>
    </source>
</evidence>
<feature type="transmembrane region" description="Helical" evidence="9">
    <location>
        <begin position="14"/>
        <end position="33"/>
    </location>
</feature>
<keyword evidence="3" id="KW-0597">Phosphoprotein</keyword>
<keyword evidence="6 12" id="KW-0418">Kinase</keyword>
<evidence type="ECO:0000256" key="9">
    <source>
        <dbReference type="SAM" id="Phobius"/>
    </source>
</evidence>
<dbReference type="OrthoDB" id="227596at2"/>
<evidence type="ECO:0000256" key="1">
    <source>
        <dbReference type="ARBA" id="ARBA00000085"/>
    </source>
</evidence>
<evidence type="ECO:0000256" key="3">
    <source>
        <dbReference type="ARBA" id="ARBA00022553"/>
    </source>
</evidence>
<dbReference type="SUPFAM" id="SSF55874">
    <property type="entry name" value="ATPase domain of HSP90 chaperone/DNA topoisomerase II/histidine kinase"/>
    <property type="match status" value="1"/>
</dbReference>
<dbReference type="Pfam" id="PF07730">
    <property type="entry name" value="HisKA_3"/>
    <property type="match status" value="1"/>
</dbReference>
<dbReference type="Gene3D" id="3.30.565.10">
    <property type="entry name" value="Histidine kinase-like ATPase, C-terminal domain"/>
    <property type="match status" value="1"/>
</dbReference>
<feature type="transmembrane region" description="Helical" evidence="9">
    <location>
        <begin position="45"/>
        <end position="64"/>
    </location>
</feature>
<dbReference type="Gene3D" id="1.20.5.1930">
    <property type="match status" value="1"/>
</dbReference>
<comment type="caution">
    <text evidence="12">The sequence shown here is derived from an EMBL/GenBank/DDBJ whole genome shotgun (WGS) entry which is preliminary data.</text>
</comment>
<feature type="transmembrane region" description="Helical" evidence="9">
    <location>
        <begin position="70"/>
        <end position="94"/>
    </location>
</feature>
<keyword evidence="8" id="KW-0902">Two-component regulatory system</keyword>
<dbReference type="GO" id="GO:0016020">
    <property type="term" value="C:membrane"/>
    <property type="evidence" value="ECO:0007669"/>
    <property type="project" value="InterPro"/>
</dbReference>
<proteinExistence type="predicted"/>
<dbReference type="InterPro" id="IPR050482">
    <property type="entry name" value="Sensor_HK_TwoCompSys"/>
</dbReference>
<dbReference type="InterPro" id="IPR003594">
    <property type="entry name" value="HATPase_dom"/>
</dbReference>